<dbReference type="KEGG" id="sla:SERLADRAFT_373098"/>
<dbReference type="RefSeq" id="XP_007322252.1">
    <property type="nucleotide sequence ID" value="XM_007322190.1"/>
</dbReference>
<sequence length="329" mass="36677">MAIDTLNDSGVTPSQGGQVRQHSKFWFDDGTMIIRAHEDGSDIVFKVHKGLFIRQFRLPEGTTSGSPDLNSKNAAYGLPVWDIPTELGVQVQDLSALLEHLYHDSPLSSDSPFSHLSSIVRASSPQQLNFPTIHELAKKYIVSMFPSGPSPFTHPAYLEEALALATEYRISSIRKGLFYSLVTTSDFEVDDPQTTASSAIPTNVEPDVVLSHLSSSNPQIKLSPEDLERCRNLMTGIMEYFTPVLFTPPATPHMACTDVFADKWMPLVIQHALGNDSVYKPLETLETIKDIDWAAQGLCGVCVEEKRGEWTQEQRDIWEKVDGWLKDKI</sequence>
<dbReference type="Proteomes" id="UP000008064">
    <property type="component" value="Unassembled WGS sequence"/>
</dbReference>
<gene>
    <name evidence="1" type="ORF">SERLADRAFT_373098</name>
</gene>
<protein>
    <recommendedName>
        <fullName evidence="2">BTB domain-containing protein</fullName>
    </recommendedName>
</protein>
<accession>F8P779</accession>
<dbReference type="HOGENOM" id="CLU_048296_2_0_1"/>
<reference evidence="1" key="1">
    <citation type="submission" date="2011-04" db="EMBL/GenBank/DDBJ databases">
        <title>Evolution of plant cell wall degrading machinery underlies the functional diversity of forest fungi.</title>
        <authorList>
            <consortium name="US DOE Joint Genome Institute (JGI-PGF)"/>
            <person name="Eastwood D.C."/>
            <person name="Floudas D."/>
            <person name="Binder M."/>
            <person name="Majcherczyk A."/>
            <person name="Schneider P."/>
            <person name="Aerts A."/>
            <person name="Asiegbu F.O."/>
            <person name="Baker S.E."/>
            <person name="Barry K."/>
            <person name="Bendiksby M."/>
            <person name="Blumentritt M."/>
            <person name="Coutinho P.M."/>
            <person name="Cullen D."/>
            <person name="Cullen D."/>
            <person name="Gathman A."/>
            <person name="Goodell B."/>
            <person name="Henrissat B."/>
            <person name="Ihrmark K."/>
            <person name="Kauserud H."/>
            <person name="Kohler A."/>
            <person name="LaButti K."/>
            <person name="Lapidus A."/>
            <person name="Lavin J.L."/>
            <person name="Lee Y.-H."/>
            <person name="Lindquist E."/>
            <person name="Lilly W."/>
            <person name="Lucas S."/>
            <person name="Morin E."/>
            <person name="Murat C."/>
            <person name="Oguiza J.A."/>
            <person name="Park J."/>
            <person name="Pisabarro A.G."/>
            <person name="Riley R."/>
            <person name="Rosling A."/>
            <person name="Salamov A."/>
            <person name="Schmidt O."/>
            <person name="Schmutz J."/>
            <person name="Skrede I."/>
            <person name="Stenlid J."/>
            <person name="Wiebenga A."/>
            <person name="Xie X."/>
            <person name="Kues U."/>
            <person name="Hibbett D.S."/>
            <person name="Hoffmeister D."/>
            <person name="Hogberg N."/>
            <person name="Martin F."/>
            <person name="Grigoriev I.V."/>
            <person name="Watkinson S.C."/>
        </authorList>
    </citation>
    <scope>NUCLEOTIDE SEQUENCE</scope>
    <source>
        <strain evidence="1">S7.9</strain>
    </source>
</reference>
<evidence type="ECO:0008006" key="2">
    <source>
        <dbReference type="Google" id="ProtNLM"/>
    </source>
</evidence>
<proteinExistence type="predicted"/>
<evidence type="ECO:0000313" key="1">
    <source>
        <dbReference type="EMBL" id="EGO21295.1"/>
    </source>
</evidence>
<name>F8P779_SERL9</name>
<dbReference type="GeneID" id="18810457"/>
<organism>
    <name type="scientific">Serpula lacrymans var. lacrymans (strain S7.9)</name>
    <name type="common">Dry rot fungus</name>
    <dbReference type="NCBI Taxonomy" id="578457"/>
    <lineage>
        <taxon>Eukaryota</taxon>
        <taxon>Fungi</taxon>
        <taxon>Dikarya</taxon>
        <taxon>Basidiomycota</taxon>
        <taxon>Agaricomycotina</taxon>
        <taxon>Agaricomycetes</taxon>
        <taxon>Agaricomycetidae</taxon>
        <taxon>Boletales</taxon>
        <taxon>Coniophorineae</taxon>
        <taxon>Serpulaceae</taxon>
        <taxon>Serpula</taxon>
    </lineage>
</organism>
<dbReference type="EMBL" id="GL945439">
    <property type="protein sequence ID" value="EGO21295.1"/>
    <property type="molecule type" value="Genomic_DNA"/>
</dbReference>
<dbReference type="AlphaFoldDB" id="F8P779"/>
<dbReference type="OrthoDB" id="3249359at2759"/>